<evidence type="ECO:0000256" key="1">
    <source>
        <dbReference type="SAM" id="Phobius"/>
    </source>
</evidence>
<proteinExistence type="predicted"/>
<dbReference type="Pfam" id="PF10318">
    <property type="entry name" value="7TM_GPCR_Srh"/>
    <property type="match status" value="1"/>
</dbReference>
<keyword evidence="1" id="KW-0472">Membrane</keyword>
<name>A0A9P1MTY7_9PELO</name>
<dbReference type="InterPro" id="IPR019422">
    <property type="entry name" value="7TM_GPCR_serpentine_rcpt_Srh"/>
</dbReference>
<dbReference type="PANTHER" id="PTHR46964">
    <property type="entry name" value="SERPENTINE RECEPTOR, CLASS I-RELATED"/>
    <property type="match status" value="1"/>
</dbReference>
<feature type="transmembrane region" description="Helical" evidence="1">
    <location>
        <begin position="462"/>
        <end position="490"/>
    </location>
</feature>
<comment type="caution">
    <text evidence="2">The sequence shown here is derived from an EMBL/GenBank/DDBJ whole genome shotgun (WGS) entry which is preliminary data.</text>
</comment>
<protein>
    <submittedName>
        <fullName evidence="2">Uncharacterized protein</fullName>
    </submittedName>
</protein>
<feature type="transmembrane region" description="Helical" evidence="1">
    <location>
        <begin position="406"/>
        <end position="427"/>
    </location>
</feature>
<dbReference type="PANTHER" id="PTHR46964:SF2">
    <property type="entry name" value="SERPENTINE RECEPTOR, CLASS T"/>
    <property type="match status" value="1"/>
</dbReference>
<keyword evidence="1" id="KW-1133">Transmembrane helix</keyword>
<dbReference type="InterPro" id="IPR019429">
    <property type="entry name" value="7TM_GPCR_serpentine_rcpt_Sri"/>
</dbReference>
<dbReference type="EMBL" id="CANHGI010000001">
    <property type="protein sequence ID" value="CAI5438771.1"/>
    <property type="molecule type" value="Genomic_DNA"/>
</dbReference>
<keyword evidence="3" id="KW-1185">Reference proteome</keyword>
<evidence type="ECO:0000313" key="3">
    <source>
        <dbReference type="Proteomes" id="UP001152747"/>
    </source>
</evidence>
<gene>
    <name evidence="2" type="ORF">CAMP_LOCUS1408</name>
</gene>
<feature type="transmembrane region" description="Helical" evidence="1">
    <location>
        <begin position="50"/>
        <end position="73"/>
    </location>
</feature>
<dbReference type="AlphaFoldDB" id="A0A9P1MTY7"/>
<feature type="transmembrane region" description="Helical" evidence="1">
    <location>
        <begin position="610"/>
        <end position="635"/>
    </location>
</feature>
<feature type="transmembrane region" description="Helical" evidence="1">
    <location>
        <begin position="135"/>
        <end position="156"/>
    </location>
</feature>
<dbReference type="Pfam" id="PF10327">
    <property type="entry name" value="7TM_GPCR_Sri"/>
    <property type="match status" value="2"/>
</dbReference>
<dbReference type="Proteomes" id="UP001152747">
    <property type="component" value="Unassembled WGS sequence"/>
</dbReference>
<feature type="transmembrane region" description="Helical" evidence="1">
    <location>
        <begin position="647"/>
        <end position="669"/>
    </location>
</feature>
<feature type="transmembrane region" description="Helical" evidence="1">
    <location>
        <begin position="240"/>
        <end position="268"/>
    </location>
</feature>
<organism evidence="2 3">
    <name type="scientific">Caenorhabditis angaria</name>
    <dbReference type="NCBI Taxonomy" id="860376"/>
    <lineage>
        <taxon>Eukaryota</taxon>
        <taxon>Metazoa</taxon>
        <taxon>Ecdysozoa</taxon>
        <taxon>Nematoda</taxon>
        <taxon>Chromadorea</taxon>
        <taxon>Rhabditida</taxon>
        <taxon>Rhabditina</taxon>
        <taxon>Rhabditomorpha</taxon>
        <taxon>Rhabditoidea</taxon>
        <taxon>Rhabditidae</taxon>
        <taxon>Peloderinae</taxon>
        <taxon>Caenorhabditis</taxon>
    </lineage>
</organism>
<feature type="transmembrane region" description="Helical" evidence="1">
    <location>
        <begin position="192"/>
        <end position="219"/>
    </location>
</feature>
<sequence length="730" mass="84104">MNSTSICPDVVPKYYTVTLTLMACISFPINSTGVWLVWFHSPQMGKFKYCLMYLQIATFMTENWFSFSPGYYFFPMIAGYNLSFLGEFLTGHIVMTIWGTLLCFELPSLFICFMYRHDAAIGINNSKNSLKYLNYFSSFVAHLLPPFFATTFQLSLLTYDQKYNLLKTKYPQCLHFADNRSFEVYDWNINSWIITCGIGSLALALIVVSYGFGLGIHTMHILHKLRVHMSAETFKMHKSALISLSMQCVIPSIFLIVPIYTILVIVIYQINGLHDICPDVVPKYYTVTLTLMTIISFPINSTGVWLVWFHSPQMGKFKYCLMYLQIVTFTTENWASYLSPGYFFFPMIAGYNISFMGELITGKISILIWIVLLCFELPSLFICFMYRHDAAIGINKSKNSLLYVNYFALFVAHVLPVFTGVTFRLSALSYNEMYTLLKTKYPQCLHFVDNRSFDIYDWNINVWIAVCGIGSLAIVLIVVLYGFCLVIHTMHILHKLRVHMSAETFKMHKSALISLSMQCVIPSLFLIVPIYTLLIIIAYQITDLREYSSCAMFGICSHSCISTIVMITTNSRYISTLKNKMSIFKNSSYKHQKNIQMNSTKICPEKIPVYYTYVLSVITFISFPVNIVGACIFWYNSMGNYKYCVLYYQITAFLAENWSSFLAPGYYFFPMIAGVNLSYLGECWTGHITAVIWNWIFGFELPSLVLCFIYRHTSVITVNKVIKKYKNDSY</sequence>
<feature type="transmembrane region" description="Helical" evidence="1">
    <location>
        <begin position="288"/>
        <end position="309"/>
    </location>
</feature>
<evidence type="ECO:0000313" key="2">
    <source>
        <dbReference type="EMBL" id="CAI5438771.1"/>
    </source>
</evidence>
<feature type="transmembrane region" description="Helical" evidence="1">
    <location>
        <begin position="364"/>
        <end position="386"/>
    </location>
</feature>
<feature type="transmembrane region" description="Helical" evidence="1">
    <location>
        <begin position="14"/>
        <end position="38"/>
    </location>
</feature>
<keyword evidence="1" id="KW-0812">Transmembrane</keyword>
<feature type="transmembrane region" description="Helical" evidence="1">
    <location>
        <begin position="511"/>
        <end position="539"/>
    </location>
</feature>
<reference evidence="2" key="1">
    <citation type="submission" date="2022-11" db="EMBL/GenBank/DDBJ databases">
        <authorList>
            <person name="Kikuchi T."/>
        </authorList>
    </citation>
    <scope>NUCLEOTIDE SEQUENCE</scope>
    <source>
        <strain evidence="2">PS1010</strain>
    </source>
</reference>
<feature type="transmembrane region" description="Helical" evidence="1">
    <location>
        <begin position="93"/>
        <end position="115"/>
    </location>
</feature>
<accession>A0A9P1MTY7</accession>